<dbReference type="Proteomes" id="UP000001542">
    <property type="component" value="Unassembled WGS sequence"/>
</dbReference>
<dbReference type="VEuPathDB" id="TrichDB:TVAG_165060"/>
<accession>A2DUI7</accession>
<sequence>MIDNESQSEIFKLPSVEELESIRNAILETRKLAKTSNTMSLAQIIQNHRMITTKMFQINLDCLIYNAAIIEDIRECQKMTLDVITKNQKHDEINLEKTQEIGAKPRLTDISPMHGFTPMDDDDFQPLTKIKSRFQKQASFFSPEKNNSSTPFFKH</sequence>
<proteinExistence type="predicted"/>
<evidence type="ECO:0000313" key="2">
    <source>
        <dbReference type="Proteomes" id="UP000001542"/>
    </source>
</evidence>
<evidence type="ECO:0000313" key="1">
    <source>
        <dbReference type="EMBL" id="EAY15878.1"/>
    </source>
</evidence>
<dbReference type="VEuPathDB" id="TrichDB:TVAGG3_0663290"/>
<reference evidence="1" key="1">
    <citation type="submission" date="2006-10" db="EMBL/GenBank/DDBJ databases">
        <authorList>
            <person name="Amadeo P."/>
            <person name="Zhao Q."/>
            <person name="Wortman J."/>
            <person name="Fraser-Liggett C."/>
            <person name="Carlton J."/>
        </authorList>
    </citation>
    <scope>NUCLEOTIDE SEQUENCE</scope>
    <source>
        <strain evidence="1">G3</strain>
    </source>
</reference>
<dbReference type="KEGG" id="tva:4773882"/>
<dbReference type="InParanoid" id="A2DUI7"/>
<protein>
    <submittedName>
        <fullName evidence="1">Uncharacterized protein</fullName>
    </submittedName>
</protein>
<name>A2DUI7_TRIV3</name>
<dbReference type="RefSeq" id="XP_001328101.1">
    <property type="nucleotide sequence ID" value="XM_001328066.1"/>
</dbReference>
<reference evidence="1" key="2">
    <citation type="journal article" date="2007" name="Science">
        <title>Draft genome sequence of the sexually transmitted pathogen Trichomonas vaginalis.</title>
        <authorList>
            <person name="Carlton J.M."/>
            <person name="Hirt R.P."/>
            <person name="Silva J.C."/>
            <person name="Delcher A.L."/>
            <person name="Schatz M."/>
            <person name="Zhao Q."/>
            <person name="Wortman J.R."/>
            <person name="Bidwell S.L."/>
            <person name="Alsmark U.C.M."/>
            <person name="Besteiro S."/>
            <person name="Sicheritz-Ponten T."/>
            <person name="Noel C.J."/>
            <person name="Dacks J.B."/>
            <person name="Foster P.G."/>
            <person name="Simillion C."/>
            <person name="Van de Peer Y."/>
            <person name="Miranda-Saavedra D."/>
            <person name="Barton G.J."/>
            <person name="Westrop G.D."/>
            <person name="Mueller S."/>
            <person name="Dessi D."/>
            <person name="Fiori P.L."/>
            <person name="Ren Q."/>
            <person name="Paulsen I."/>
            <person name="Zhang H."/>
            <person name="Bastida-Corcuera F.D."/>
            <person name="Simoes-Barbosa A."/>
            <person name="Brown M.T."/>
            <person name="Hayes R.D."/>
            <person name="Mukherjee M."/>
            <person name="Okumura C.Y."/>
            <person name="Schneider R."/>
            <person name="Smith A.J."/>
            <person name="Vanacova S."/>
            <person name="Villalvazo M."/>
            <person name="Haas B.J."/>
            <person name="Pertea M."/>
            <person name="Feldblyum T.V."/>
            <person name="Utterback T.R."/>
            <person name="Shu C.L."/>
            <person name="Osoegawa K."/>
            <person name="de Jong P.J."/>
            <person name="Hrdy I."/>
            <person name="Horvathova L."/>
            <person name="Zubacova Z."/>
            <person name="Dolezal P."/>
            <person name="Malik S.B."/>
            <person name="Logsdon J.M. Jr."/>
            <person name="Henze K."/>
            <person name="Gupta A."/>
            <person name="Wang C.C."/>
            <person name="Dunne R.L."/>
            <person name="Upcroft J.A."/>
            <person name="Upcroft P."/>
            <person name="White O."/>
            <person name="Salzberg S.L."/>
            <person name="Tang P."/>
            <person name="Chiu C.-H."/>
            <person name="Lee Y.-S."/>
            <person name="Embley T.M."/>
            <person name="Coombs G.H."/>
            <person name="Mottram J.C."/>
            <person name="Tachezy J."/>
            <person name="Fraser-Liggett C.M."/>
            <person name="Johnson P.J."/>
        </authorList>
    </citation>
    <scope>NUCLEOTIDE SEQUENCE [LARGE SCALE GENOMIC DNA]</scope>
    <source>
        <strain evidence="1">G3</strain>
    </source>
</reference>
<gene>
    <name evidence="1" type="ORF">TVAG_165060</name>
</gene>
<organism evidence="1 2">
    <name type="scientific">Trichomonas vaginalis (strain ATCC PRA-98 / G3)</name>
    <dbReference type="NCBI Taxonomy" id="412133"/>
    <lineage>
        <taxon>Eukaryota</taxon>
        <taxon>Metamonada</taxon>
        <taxon>Parabasalia</taxon>
        <taxon>Trichomonadida</taxon>
        <taxon>Trichomonadidae</taxon>
        <taxon>Trichomonas</taxon>
    </lineage>
</organism>
<keyword evidence="2" id="KW-1185">Reference proteome</keyword>
<dbReference type="EMBL" id="DS113249">
    <property type="protein sequence ID" value="EAY15878.1"/>
    <property type="molecule type" value="Genomic_DNA"/>
</dbReference>
<dbReference type="AlphaFoldDB" id="A2DUI7"/>